<proteinExistence type="inferred from homology"/>
<dbReference type="SUPFAM" id="SSF47188">
    <property type="entry name" value="Hemerythrin-like"/>
    <property type="match status" value="1"/>
</dbReference>
<dbReference type="Pfam" id="PF01814">
    <property type="entry name" value="Hemerythrin"/>
    <property type="match status" value="1"/>
</dbReference>
<protein>
    <recommendedName>
        <fullName evidence="5">Hemerythrin-like domain-containing protein</fullName>
    </recommendedName>
</protein>
<dbReference type="PROSITE" id="PS00550">
    <property type="entry name" value="HEMERYTHRINS"/>
    <property type="match status" value="1"/>
</dbReference>
<name>Q2KXU2_BORA1</name>
<evidence type="ECO:0000313" key="6">
    <source>
        <dbReference type="EMBL" id="CAJ48206.1"/>
    </source>
</evidence>
<evidence type="ECO:0000313" key="7">
    <source>
        <dbReference type="Proteomes" id="UP000001977"/>
    </source>
</evidence>
<dbReference type="GO" id="GO:0005344">
    <property type="term" value="F:oxygen carrier activity"/>
    <property type="evidence" value="ECO:0007669"/>
    <property type="project" value="UniProtKB-KW"/>
</dbReference>
<dbReference type="NCBIfam" id="TIGR02481">
    <property type="entry name" value="hemeryth_dom"/>
    <property type="match status" value="1"/>
</dbReference>
<sequence length="148" mass="16628">VAMEWHTDLELGYAPMDDIHEEFVDIVARLQAAPDDRLAELLAELHLHLASHFGQENAWMEETAFPPRDCHIGEHDAVLKSVKDVRLLLADQGNTRICRELVAALADWFPGHAAHLDSALAHWLCKRRLGGSPVVLRRGQDRCNRGQA</sequence>
<evidence type="ECO:0000256" key="1">
    <source>
        <dbReference type="ARBA" id="ARBA00010587"/>
    </source>
</evidence>
<keyword evidence="4" id="KW-0408">Iron</keyword>
<evidence type="ECO:0000259" key="5">
    <source>
        <dbReference type="Pfam" id="PF01814"/>
    </source>
</evidence>
<accession>Q2KXU2</accession>
<dbReference type="AlphaFoldDB" id="Q2KXU2"/>
<comment type="similarity">
    <text evidence="1">Belongs to the hemerythrin family.</text>
</comment>
<organism evidence="6 7">
    <name type="scientific">Bordetella avium (strain 197N)</name>
    <dbReference type="NCBI Taxonomy" id="360910"/>
    <lineage>
        <taxon>Bacteria</taxon>
        <taxon>Pseudomonadati</taxon>
        <taxon>Pseudomonadota</taxon>
        <taxon>Betaproteobacteria</taxon>
        <taxon>Burkholderiales</taxon>
        <taxon>Alcaligenaceae</taxon>
        <taxon>Bordetella</taxon>
    </lineage>
</organism>
<dbReference type="CDD" id="cd12107">
    <property type="entry name" value="Hemerythrin"/>
    <property type="match status" value="1"/>
</dbReference>
<dbReference type="GO" id="GO:0046872">
    <property type="term" value="F:metal ion binding"/>
    <property type="evidence" value="ECO:0007669"/>
    <property type="project" value="UniProtKB-KW"/>
</dbReference>
<keyword evidence="2" id="KW-0813">Transport</keyword>
<dbReference type="PANTHER" id="PTHR37164">
    <property type="entry name" value="BACTERIOHEMERYTHRIN"/>
    <property type="match status" value="1"/>
</dbReference>
<dbReference type="eggNOG" id="COG2703">
    <property type="taxonomic scope" value="Bacteria"/>
</dbReference>
<dbReference type="InterPro" id="IPR012312">
    <property type="entry name" value="Hemerythrin-like"/>
</dbReference>
<keyword evidence="3" id="KW-0479">Metal-binding</keyword>
<dbReference type="STRING" id="360910.BAV0601"/>
<feature type="domain" description="Hemerythrin-like" evidence="5">
    <location>
        <begin position="13"/>
        <end position="120"/>
    </location>
</feature>
<dbReference type="InterPro" id="IPR050669">
    <property type="entry name" value="Hemerythrin"/>
</dbReference>
<dbReference type="HOGENOM" id="CLU_086902_1_1_4"/>
<dbReference type="InterPro" id="IPR016131">
    <property type="entry name" value="Haemerythrin_Fe_BS"/>
</dbReference>
<dbReference type="KEGG" id="bav:BAV0601"/>
<dbReference type="Gene3D" id="1.20.120.50">
    <property type="entry name" value="Hemerythrin-like"/>
    <property type="match status" value="1"/>
</dbReference>
<dbReference type="InterPro" id="IPR012827">
    <property type="entry name" value="Hemerythrin_metal-bd"/>
</dbReference>
<evidence type="ECO:0000256" key="3">
    <source>
        <dbReference type="ARBA" id="ARBA00022723"/>
    </source>
</evidence>
<gene>
    <name evidence="6" type="ordered locus">BAV0601</name>
</gene>
<keyword evidence="7" id="KW-1185">Reference proteome</keyword>
<feature type="non-terminal residue" evidence="6">
    <location>
        <position position="1"/>
    </location>
</feature>
<dbReference type="Proteomes" id="UP000001977">
    <property type="component" value="Chromosome"/>
</dbReference>
<dbReference type="PANTHER" id="PTHR37164:SF1">
    <property type="entry name" value="BACTERIOHEMERYTHRIN"/>
    <property type="match status" value="1"/>
</dbReference>
<evidence type="ECO:0000256" key="2">
    <source>
        <dbReference type="ARBA" id="ARBA00022621"/>
    </source>
</evidence>
<dbReference type="EMBL" id="AM167904">
    <property type="protein sequence ID" value="CAJ48206.1"/>
    <property type="molecule type" value="Genomic_DNA"/>
</dbReference>
<reference evidence="6 7" key="1">
    <citation type="journal article" date="2006" name="J. Bacteriol.">
        <title>Comparison of the genome sequence of the poultry pathogen Bordetella avium with those of B. bronchiseptica, B. pertussis, and B. parapertussis reveals extensive diversity in surface structures associated with host interaction.</title>
        <authorList>
            <person name="Sebaihia M."/>
            <person name="Preston A."/>
            <person name="Maskell D.J."/>
            <person name="Kuzmiak H."/>
            <person name="Connell T.D."/>
            <person name="King N.D."/>
            <person name="Orndorff P.E."/>
            <person name="Miyamoto D.M."/>
            <person name="Thomson N.R."/>
            <person name="Harris D."/>
            <person name="Goble A."/>
            <person name="Lord A."/>
            <person name="Murphy L."/>
            <person name="Quail M.A."/>
            <person name="Rutter S."/>
            <person name="Squares R."/>
            <person name="Squares S."/>
            <person name="Woodward J."/>
            <person name="Parkhill J."/>
            <person name="Temple L.M."/>
        </authorList>
    </citation>
    <scope>NUCLEOTIDE SEQUENCE [LARGE SCALE GENOMIC DNA]</scope>
    <source>
        <strain evidence="6 7">197N</strain>
    </source>
</reference>
<evidence type="ECO:0000256" key="4">
    <source>
        <dbReference type="ARBA" id="ARBA00023004"/>
    </source>
</evidence>
<keyword evidence="2" id="KW-0561">Oxygen transport</keyword>
<dbReference type="InterPro" id="IPR035938">
    <property type="entry name" value="Hemerythrin-like_sf"/>
</dbReference>